<dbReference type="EMBL" id="MHRJ01000040">
    <property type="protein sequence ID" value="OHA21767.1"/>
    <property type="molecule type" value="Genomic_DNA"/>
</dbReference>
<feature type="transmembrane region" description="Helical" evidence="2">
    <location>
        <begin position="12"/>
        <end position="30"/>
    </location>
</feature>
<keyword evidence="2" id="KW-0812">Transmembrane</keyword>
<feature type="region of interest" description="Disordered" evidence="1">
    <location>
        <begin position="110"/>
        <end position="142"/>
    </location>
</feature>
<feature type="compositionally biased region" description="Low complexity" evidence="1">
    <location>
        <begin position="110"/>
        <end position="124"/>
    </location>
</feature>
<evidence type="ECO:0000256" key="1">
    <source>
        <dbReference type="SAM" id="MobiDB-lite"/>
    </source>
</evidence>
<evidence type="ECO:0000256" key="2">
    <source>
        <dbReference type="SAM" id="Phobius"/>
    </source>
</evidence>
<keyword evidence="2" id="KW-1133">Transmembrane helix</keyword>
<evidence type="ECO:0000313" key="3">
    <source>
        <dbReference type="EMBL" id="OHA21767.1"/>
    </source>
</evidence>
<organism evidence="3 4">
    <name type="scientific">Candidatus Taylorbacteria bacterium RIFCSPHIGHO2_02_49_25</name>
    <dbReference type="NCBI Taxonomy" id="1802305"/>
    <lineage>
        <taxon>Bacteria</taxon>
        <taxon>Candidatus Tayloriibacteriota</taxon>
    </lineage>
</organism>
<reference evidence="3 4" key="1">
    <citation type="journal article" date="2016" name="Nat. Commun.">
        <title>Thousands of microbial genomes shed light on interconnected biogeochemical processes in an aquifer system.</title>
        <authorList>
            <person name="Anantharaman K."/>
            <person name="Brown C.T."/>
            <person name="Hug L.A."/>
            <person name="Sharon I."/>
            <person name="Castelle C.J."/>
            <person name="Probst A.J."/>
            <person name="Thomas B.C."/>
            <person name="Singh A."/>
            <person name="Wilkins M.J."/>
            <person name="Karaoz U."/>
            <person name="Brodie E.L."/>
            <person name="Williams K.H."/>
            <person name="Hubbard S.S."/>
            <person name="Banfield J.F."/>
        </authorList>
    </citation>
    <scope>NUCLEOTIDE SEQUENCE [LARGE SCALE GENOMIC DNA]</scope>
</reference>
<dbReference type="AlphaFoldDB" id="A0A1G2MCY9"/>
<evidence type="ECO:0000313" key="4">
    <source>
        <dbReference type="Proteomes" id="UP000176493"/>
    </source>
</evidence>
<keyword evidence="2" id="KW-0472">Membrane</keyword>
<gene>
    <name evidence="3" type="ORF">A2W52_02285</name>
</gene>
<name>A0A1G2MCY9_9BACT</name>
<sequence length="142" mass="15040">MNFLARIDKKTLIAFLIMVAALVAFLFYSLSDKRSATEEIAAVPAFPLDAKLGRELLVALAKLKSTKLDRTIFEDPVFNSLKDFGVQIAPEPVGRRNPFASFTEEAAGAKAASSGAKKPSPGSSRTPASAPKVPAGGGFDLE</sequence>
<proteinExistence type="predicted"/>
<dbReference type="Proteomes" id="UP000176493">
    <property type="component" value="Unassembled WGS sequence"/>
</dbReference>
<comment type="caution">
    <text evidence="3">The sequence shown here is derived from an EMBL/GenBank/DDBJ whole genome shotgun (WGS) entry which is preliminary data.</text>
</comment>
<protein>
    <submittedName>
        <fullName evidence="3">Uncharacterized protein</fullName>
    </submittedName>
</protein>
<accession>A0A1G2MCY9</accession>